<name>A0A0L8GGX0_OCTBM</name>
<gene>
    <name evidence="1" type="ORF">OCBIM_22033639mg</name>
</gene>
<evidence type="ECO:0000313" key="1">
    <source>
        <dbReference type="EMBL" id="KOF76193.1"/>
    </source>
</evidence>
<dbReference type="EMBL" id="KQ421854">
    <property type="protein sequence ID" value="KOF76193.1"/>
    <property type="molecule type" value="Genomic_DNA"/>
</dbReference>
<proteinExistence type="predicted"/>
<protein>
    <submittedName>
        <fullName evidence="1">Uncharacterized protein</fullName>
    </submittedName>
</protein>
<accession>A0A0L8GGX0</accession>
<organism evidence="1">
    <name type="scientific">Octopus bimaculoides</name>
    <name type="common">California two-spotted octopus</name>
    <dbReference type="NCBI Taxonomy" id="37653"/>
    <lineage>
        <taxon>Eukaryota</taxon>
        <taxon>Metazoa</taxon>
        <taxon>Spiralia</taxon>
        <taxon>Lophotrochozoa</taxon>
        <taxon>Mollusca</taxon>
        <taxon>Cephalopoda</taxon>
        <taxon>Coleoidea</taxon>
        <taxon>Octopodiformes</taxon>
        <taxon>Octopoda</taxon>
        <taxon>Incirrata</taxon>
        <taxon>Octopodidae</taxon>
        <taxon>Octopus</taxon>
    </lineage>
</organism>
<sequence length="64" mass="7616">MQIIYFEVTLVLISAYVTFKKTYEPYTSQKLKCFCFCDILFFTLFSFLLNRAVNRYHLINIGSV</sequence>
<dbReference type="AlphaFoldDB" id="A0A0L8GGX0"/>
<reference evidence="1" key="1">
    <citation type="submission" date="2015-07" db="EMBL/GenBank/DDBJ databases">
        <title>MeaNS - Measles Nucleotide Surveillance Program.</title>
        <authorList>
            <person name="Tran T."/>
            <person name="Druce J."/>
        </authorList>
    </citation>
    <scope>NUCLEOTIDE SEQUENCE</scope>
    <source>
        <strain evidence="1">UCB-OBI-ISO-001</strain>
        <tissue evidence="1">Gonad</tissue>
    </source>
</reference>